<sequence length="66" mass="7522">MAKGRDVRVTITLECTGCNRGDGGKGLSGISRYTTRKNRRNTPTRLELKKFCPFCNKHITHKELKK</sequence>
<dbReference type="InterPro" id="IPR001705">
    <property type="entry name" value="Ribosomal_bL33"/>
</dbReference>
<dbReference type="PROSITE" id="PS00582">
    <property type="entry name" value="RIBOSOMAL_L33"/>
    <property type="match status" value="1"/>
</dbReference>
<geneLocation type="chloroplast" evidence="6"/>
<dbReference type="InterPro" id="IPR011332">
    <property type="entry name" value="Ribosomal_zn-bd"/>
</dbReference>
<dbReference type="GO" id="GO:1990904">
    <property type="term" value="C:ribonucleoprotein complex"/>
    <property type="evidence" value="ECO:0007669"/>
    <property type="project" value="UniProtKB-KW"/>
</dbReference>
<reference evidence="6" key="1">
    <citation type="submission" date="2016-11" db="EMBL/GenBank/DDBJ databases">
        <title>The chloroplast genome sequences of Ophioglossaceae.</title>
        <authorList>
            <person name="Kim H.T."/>
            <person name="Kim K.-J."/>
        </authorList>
    </citation>
    <scope>NUCLEOTIDE SEQUENCE</scope>
</reference>
<keyword evidence="6" id="KW-0150">Chloroplast</keyword>
<dbReference type="InterPro" id="IPR018264">
    <property type="entry name" value="Ribosomal_bL33_CS"/>
</dbReference>
<evidence type="ECO:0000256" key="3">
    <source>
        <dbReference type="ARBA" id="ARBA00023274"/>
    </source>
</evidence>
<gene>
    <name evidence="5 6" type="primary">rpl33</name>
</gene>
<evidence type="ECO:0000256" key="1">
    <source>
        <dbReference type="ARBA" id="ARBA00007596"/>
    </source>
</evidence>
<dbReference type="GO" id="GO:0005840">
    <property type="term" value="C:ribosome"/>
    <property type="evidence" value="ECO:0007669"/>
    <property type="project" value="UniProtKB-KW"/>
</dbReference>
<dbReference type="NCBIfam" id="NF001764">
    <property type="entry name" value="PRK00504.1"/>
    <property type="match status" value="1"/>
</dbReference>
<proteinExistence type="inferred from homology"/>
<dbReference type="SUPFAM" id="SSF57829">
    <property type="entry name" value="Zn-binding ribosomal proteins"/>
    <property type="match status" value="1"/>
</dbReference>
<organism evidence="6">
    <name type="scientific">Botrychium ternatum</name>
    <dbReference type="NCBI Taxonomy" id="208695"/>
    <lineage>
        <taxon>Eukaryota</taxon>
        <taxon>Viridiplantae</taxon>
        <taxon>Streptophyta</taxon>
        <taxon>Embryophyta</taxon>
        <taxon>Tracheophyta</taxon>
        <taxon>Polypodiopsida</taxon>
        <taxon>Ophioglossidae</taxon>
        <taxon>Ophioglossales</taxon>
        <taxon>Ophioglossaceae</taxon>
        <taxon>Botrychioideae</taxon>
        <taxon>Botrychium</taxon>
    </lineage>
</organism>
<dbReference type="InterPro" id="IPR038584">
    <property type="entry name" value="Ribosomal_bL33_sf"/>
</dbReference>
<comment type="subcellular location">
    <subcellularLocation>
        <location evidence="5">Plastid</location>
        <location evidence="5">Chloroplast</location>
    </subcellularLocation>
</comment>
<keyword evidence="2 5" id="KW-0689">Ribosomal protein</keyword>
<evidence type="ECO:0000256" key="5">
    <source>
        <dbReference type="HAMAP-Rule" id="MF_00294"/>
    </source>
</evidence>
<comment type="similarity">
    <text evidence="1 5">Belongs to the bacterial ribosomal protein bL33 family.</text>
</comment>
<dbReference type="GO" id="GO:0006412">
    <property type="term" value="P:translation"/>
    <property type="evidence" value="ECO:0007669"/>
    <property type="project" value="UniProtKB-UniRule"/>
</dbReference>
<dbReference type="GO" id="GO:0009507">
    <property type="term" value="C:chloroplast"/>
    <property type="evidence" value="ECO:0007669"/>
    <property type="project" value="UniProtKB-SubCell"/>
</dbReference>
<name>A0A1B0PVU2_9MONI</name>
<dbReference type="PANTHER" id="PTHR43168:SF2">
    <property type="entry name" value="LARGE RIBOSOMAL SUBUNIT PROTEIN BL33C"/>
    <property type="match status" value="1"/>
</dbReference>
<evidence type="ECO:0000256" key="4">
    <source>
        <dbReference type="ARBA" id="ARBA00035276"/>
    </source>
</evidence>
<accession>A0A1B0PVU2</accession>
<dbReference type="Gene3D" id="2.20.28.120">
    <property type="entry name" value="Ribosomal protein L33"/>
    <property type="match status" value="1"/>
</dbReference>
<keyword evidence="3 5" id="KW-0687">Ribonucleoprotein</keyword>
<protein>
    <recommendedName>
        <fullName evidence="4 5">Large ribosomal subunit protein bL33c</fullName>
    </recommendedName>
</protein>
<dbReference type="PANTHER" id="PTHR43168">
    <property type="entry name" value="50S RIBOSOMAL PROTEIN L33, CHLOROPLASTIC"/>
    <property type="match status" value="1"/>
</dbReference>
<evidence type="ECO:0000256" key="2">
    <source>
        <dbReference type="ARBA" id="ARBA00022980"/>
    </source>
</evidence>
<evidence type="ECO:0000313" key="6">
    <source>
        <dbReference type="EMBL" id="AJB98564.1"/>
    </source>
</evidence>
<dbReference type="NCBIfam" id="NF001860">
    <property type="entry name" value="PRK00595.1"/>
    <property type="match status" value="1"/>
</dbReference>
<dbReference type="Pfam" id="PF00471">
    <property type="entry name" value="Ribosomal_L33"/>
    <property type="match status" value="1"/>
</dbReference>
<keyword evidence="6" id="KW-0934">Plastid</keyword>
<dbReference type="AlphaFoldDB" id="A0A1B0PVU2"/>
<dbReference type="EMBL" id="KM817789">
    <property type="protein sequence ID" value="AJB98564.1"/>
    <property type="molecule type" value="Genomic_DNA"/>
</dbReference>
<dbReference type="GO" id="GO:0003735">
    <property type="term" value="F:structural constituent of ribosome"/>
    <property type="evidence" value="ECO:0007669"/>
    <property type="project" value="InterPro"/>
</dbReference>
<dbReference type="NCBIfam" id="TIGR01023">
    <property type="entry name" value="rpmG_bact"/>
    <property type="match status" value="1"/>
</dbReference>
<dbReference type="HAMAP" id="MF_00294">
    <property type="entry name" value="Ribosomal_bL33"/>
    <property type="match status" value="1"/>
</dbReference>